<evidence type="ECO:0000256" key="3">
    <source>
        <dbReference type="ARBA" id="ARBA00023125"/>
    </source>
</evidence>
<dbReference type="InterPro" id="IPR013762">
    <property type="entry name" value="Integrase-like_cat_sf"/>
</dbReference>
<dbReference type="PROSITE" id="PS51898">
    <property type="entry name" value="TYR_RECOMBINASE"/>
    <property type="match status" value="1"/>
</dbReference>
<dbReference type="EMBL" id="JBIGHY010000006">
    <property type="protein sequence ID" value="MFG6415501.1"/>
    <property type="molecule type" value="Genomic_DNA"/>
</dbReference>
<dbReference type="InterPro" id="IPR011010">
    <property type="entry name" value="DNA_brk_join_enz"/>
</dbReference>
<evidence type="ECO:0000313" key="8">
    <source>
        <dbReference type="Proteomes" id="UP001606300"/>
    </source>
</evidence>
<protein>
    <submittedName>
        <fullName evidence="7">Site-specific integrase</fullName>
    </submittedName>
</protein>
<comment type="caution">
    <text evidence="7">The sequence shown here is derived from an EMBL/GenBank/DDBJ whole genome shotgun (WGS) entry which is preliminary data.</text>
</comment>
<dbReference type="InterPro" id="IPR050090">
    <property type="entry name" value="Tyrosine_recombinase_XerCD"/>
</dbReference>
<accession>A0ABW7ETV3</accession>
<evidence type="ECO:0000256" key="2">
    <source>
        <dbReference type="ARBA" id="ARBA00022908"/>
    </source>
</evidence>
<evidence type="ECO:0000313" key="7">
    <source>
        <dbReference type="EMBL" id="MFG6415501.1"/>
    </source>
</evidence>
<evidence type="ECO:0000256" key="5">
    <source>
        <dbReference type="SAM" id="MobiDB-lite"/>
    </source>
</evidence>
<dbReference type="Pfam" id="PF00589">
    <property type="entry name" value="Phage_integrase"/>
    <property type="match status" value="1"/>
</dbReference>
<proteinExistence type="inferred from homology"/>
<dbReference type="PANTHER" id="PTHR30349:SF41">
    <property type="entry name" value="INTEGRASE_RECOMBINASE PROTEIN MJ0367-RELATED"/>
    <property type="match status" value="1"/>
</dbReference>
<reference evidence="7 8" key="1">
    <citation type="submission" date="2024-09" db="EMBL/GenBank/DDBJ databases">
        <title>Novel species of the genus Pelomonas and Roseateles isolated from streams.</title>
        <authorList>
            <person name="Lu H."/>
        </authorList>
    </citation>
    <scope>NUCLEOTIDE SEQUENCE [LARGE SCALE GENOMIC DNA]</scope>
    <source>
        <strain evidence="7 8">DC23W</strain>
    </source>
</reference>
<comment type="similarity">
    <text evidence="1">Belongs to the 'phage' integrase family.</text>
</comment>
<evidence type="ECO:0000256" key="1">
    <source>
        <dbReference type="ARBA" id="ARBA00008857"/>
    </source>
</evidence>
<evidence type="ECO:0000259" key="6">
    <source>
        <dbReference type="PROSITE" id="PS51898"/>
    </source>
</evidence>
<dbReference type="CDD" id="cd00796">
    <property type="entry name" value="INT_Rci_Hp1_C"/>
    <property type="match status" value="1"/>
</dbReference>
<organism evidence="7 8">
    <name type="scientific">Pelomonas dachongensis</name>
    <dbReference type="NCBI Taxonomy" id="3299029"/>
    <lineage>
        <taxon>Bacteria</taxon>
        <taxon>Pseudomonadati</taxon>
        <taxon>Pseudomonadota</taxon>
        <taxon>Betaproteobacteria</taxon>
        <taxon>Burkholderiales</taxon>
        <taxon>Sphaerotilaceae</taxon>
        <taxon>Roseateles</taxon>
    </lineage>
</organism>
<dbReference type="PANTHER" id="PTHR30349">
    <property type="entry name" value="PHAGE INTEGRASE-RELATED"/>
    <property type="match status" value="1"/>
</dbReference>
<keyword evidence="2" id="KW-0229">DNA integration</keyword>
<feature type="region of interest" description="Disordered" evidence="5">
    <location>
        <begin position="494"/>
        <end position="528"/>
    </location>
</feature>
<feature type="domain" description="Tyr recombinase" evidence="6">
    <location>
        <begin position="280"/>
        <end position="463"/>
    </location>
</feature>
<dbReference type="SUPFAM" id="SSF56349">
    <property type="entry name" value="DNA breaking-rejoining enzymes"/>
    <property type="match status" value="1"/>
</dbReference>
<evidence type="ECO:0000256" key="4">
    <source>
        <dbReference type="ARBA" id="ARBA00023172"/>
    </source>
</evidence>
<dbReference type="RefSeq" id="WP_394471573.1">
    <property type="nucleotide sequence ID" value="NZ_JBIGHY010000006.1"/>
</dbReference>
<dbReference type="Gene3D" id="1.10.443.10">
    <property type="entry name" value="Intergrase catalytic core"/>
    <property type="match status" value="1"/>
</dbReference>
<name>A0ABW7ETV3_9BURK</name>
<dbReference type="InterPro" id="IPR002104">
    <property type="entry name" value="Integrase_catalytic"/>
</dbReference>
<gene>
    <name evidence="7" type="ORF">ACG02S_16515</name>
</gene>
<dbReference type="Proteomes" id="UP001606300">
    <property type="component" value="Unassembled WGS sequence"/>
</dbReference>
<sequence>MASIENKSRTQVTVKNRSDLTKHFPYNKSQAAYDYVQQLKADGLKPSVTVLDEAYLVRFKVNGKRRSFACSSEKEALATKKRIESEQEYGLFIDHTKGHQTSFADVLVRYLHEEAPKNKGYLISAYTINSWLRDAGLPTYDIAAVYAAHPGRADPKREFPKPNGKRMSARSEKIDFICKAFATLEPEDFRDFINERLMEVSPATADREFDLLRVVCNFGIDFCRIPVAIHPMKGVKSPKYWNERNRRLRGDEEQRLMAAAEDEDRKASIAFRVEELLASKYTQATETKYQRLQLLKVVQADAEASYVHVPLFATFIQFQLMTGARKSEALKATWDRADLEGMRIFLPETKNGRPRNLIVRTALIHLLGQLPRTDERIFPISEARLRKVWTRIRVAARIPVEGDDALYIHDLRHEAISRVAEAGSNTPGGFTLTDLQMFSGHRDLRMLLRYTNLLPKGLAQRLDAAFAGDESHTTHKGRRRLTSKAEVKLELVVNTPLGDSDAPAVQPASESDGDVGSTDANSHLEEAA</sequence>
<keyword evidence="3" id="KW-0238">DNA-binding</keyword>
<keyword evidence="4" id="KW-0233">DNA recombination</keyword>
<keyword evidence="8" id="KW-1185">Reference proteome</keyword>